<evidence type="ECO:0000256" key="1">
    <source>
        <dbReference type="ARBA" id="ARBA00001049"/>
    </source>
</evidence>
<feature type="binding site" evidence="6">
    <location>
        <begin position="444"/>
        <end position="445"/>
    </location>
    <ligand>
        <name>L-glutamate</name>
        <dbReference type="ChEBI" id="CHEBI:29985"/>
    </ligand>
</feature>
<protein>
    <recommendedName>
        <fullName evidence="7">Glutathione hydrolase proenzyme</fullName>
        <ecNumber evidence="7">2.3.2.2</ecNumber>
        <ecNumber evidence="7">3.4.19.13</ecNumber>
    </recommendedName>
    <component>
        <recommendedName>
            <fullName evidence="7">Glutathione hydrolase large chain</fullName>
        </recommendedName>
    </component>
    <component>
        <recommendedName>
            <fullName evidence="7">Glutathione hydrolase small chain</fullName>
        </recommendedName>
    </component>
</protein>
<dbReference type="NCBIfam" id="TIGR00066">
    <property type="entry name" value="g_glut_trans"/>
    <property type="match status" value="1"/>
</dbReference>
<proteinExistence type="inferred from homology"/>
<dbReference type="GO" id="GO:0103068">
    <property type="term" value="F:leukotriene C4 gamma-glutamyl transferase activity"/>
    <property type="evidence" value="ECO:0007669"/>
    <property type="project" value="UniProtKB-EC"/>
</dbReference>
<evidence type="ECO:0000256" key="7">
    <source>
        <dbReference type="RuleBase" id="RU368036"/>
    </source>
</evidence>
<keyword evidence="3 7" id="KW-0012">Acyltransferase</keyword>
<comment type="similarity">
    <text evidence="7">Belongs to the gamma-glutamyltransferase family.</text>
</comment>
<dbReference type="Gene3D" id="3.60.20.40">
    <property type="match status" value="1"/>
</dbReference>
<dbReference type="InterPro" id="IPR051792">
    <property type="entry name" value="GGT_bact"/>
</dbReference>
<keyword evidence="7" id="KW-0865">Zymogen</keyword>
<feature type="signal peptide" evidence="8">
    <location>
        <begin position="1"/>
        <end position="23"/>
    </location>
</feature>
<dbReference type="EC" id="3.4.19.13" evidence="7"/>
<dbReference type="PANTHER" id="PTHR43199:SF6">
    <property type="entry name" value="GLUTATHIONE HYDROLASE PROENZYME"/>
    <property type="match status" value="1"/>
</dbReference>
<keyword evidence="8" id="KW-0732">Signal</keyword>
<dbReference type="GO" id="GO:0006751">
    <property type="term" value="P:glutathione catabolic process"/>
    <property type="evidence" value="ECO:0007669"/>
    <property type="project" value="UniProtKB-UniRule"/>
</dbReference>
<feature type="active site" description="Nucleophile" evidence="5">
    <location>
        <position position="373"/>
    </location>
</feature>
<evidence type="ECO:0000256" key="3">
    <source>
        <dbReference type="ARBA" id="ARBA00023315"/>
    </source>
</evidence>
<comment type="caution">
    <text evidence="9">The sequence shown here is derived from an EMBL/GenBank/DDBJ whole genome shotgun (WGS) entry which is preliminary data.</text>
</comment>
<dbReference type="GO" id="GO:0006750">
    <property type="term" value="P:glutathione biosynthetic process"/>
    <property type="evidence" value="ECO:0007669"/>
    <property type="project" value="UniProtKB-KW"/>
</dbReference>
<dbReference type="InterPro" id="IPR043137">
    <property type="entry name" value="GGT_ssub_C"/>
</dbReference>
<keyword evidence="7" id="KW-0378">Hydrolase</keyword>
<gene>
    <name evidence="9" type="primary">ggt_2</name>
    <name evidence="9" type="ORF">Pla123a_12180</name>
</gene>
<sequence length="576" mass="61333" precursor="true">MPPRLQHTAIAVALLCLPGRLTAADDSRWVAVATVNPLATDAAEQIYRDGGNAVDAAITAALTLGVVDGHNSGIGGGCLILVRSPDGEFLAIDGRETAPATATRDMYLRDGQARPDLSQTGPLASGTPGAVAAYALLSERLGALDLADLLAPGAKLAEEGFAVSPSLASALQETERTLRRFPASARELLGEDNQPATAGETVTRRDLARTYRGIASEGAAWFYEGPFAEATDKWMRENGGIMTAADLAAYRPQLRMPIHSRYRGREVVGFPPPSSGGVHVAQMLNMLEGFDLGQMFADDPALAKHLVGEVMKLAFADRAYWLGDSDFVDVPRRLASVGYAKQLAEGISLEHATDVPTHGEPPQWRQDLFGRHTTHIAAADSDGYWVAITATVNTTFGSKVVIPGTGVVMNNEMDDFAIHPGTPNAFGLIGAENNSVFAGKRPLSSMSPTIVLDENGEPLLTVGAAGGPKIITQVLWAIINTIDRGMTPQQAIAAPRVHHQWRPNTLSYEDTTPAAEVDRFRKLGHDVAELPSAGRAQMIARDPEHGFTAVFDPRIQGKATVERLAPSRVPALSSQP</sequence>
<comment type="pathway">
    <text evidence="7">Sulfur metabolism; glutathione metabolism.</text>
</comment>
<dbReference type="InterPro" id="IPR000101">
    <property type="entry name" value="GGT_peptidase"/>
</dbReference>
<comment type="catalytic activity">
    <reaction evidence="4 7">
        <text>an N-terminal (5-L-glutamyl)-[peptide] + an alpha-amino acid = 5-L-glutamyl amino acid + an N-terminal L-alpha-aminoacyl-[peptide]</text>
        <dbReference type="Rhea" id="RHEA:23904"/>
        <dbReference type="Rhea" id="RHEA-COMP:9780"/>
        <dbReference type="Rhea" id="RHEA-COMP:9795"/>
        <dbReference type="ChEBI" id="CHEBI:77644"/>
        <dbReference type="ChEBI" id="CHEBI:78597"/>
        <dbReference type="ChEBI" id="CHEBI:78599"/>
        <dbReference type="ChEBI" id="CHEBI:78608"/>
        <dbReference type="EC" id="2.3.2.2"/>
    </reaction>
</comment>
<evidence type="ECO:0000256" key="8">
    <source>
        <dbReference type="SAM" id="SignalP"/>
    </source>
</evidence>
<dbReference type="UniPathway" id="UPA00204"/>
<comment type="PTM">
    <text evidence="7">Cleaved by autocatalysis into a large and a small subunit.</text>
</comment>
<evidence type="ECO:0000256" key="5">
    <source>
        <dbReference type="PIRSR" id="PIRSR600101-1"/>
    </source>
</evidence>
<keyword evidence="10" id="KW-1185">Reference proteome</keyword>
<reference evidence="9 10" key="1">
    <citation type="submission" date="2019-02" db="EMBL/GenBank/DDBJ databases">
        <title>Deep-cultivation of Planctomycetes and their phenomic and genomic characterization uncovers novel biology.</title>
        <authorList>
            <person name="Wiegand S."/>
            <person name="Jogler M."/>
            <person name="Boedeker C."/>
            <person name="Pinto D."/>
            <person name="Vollmers J."/>
            <person name="Rivas-Marin E."/>
            <person name="Kohn T."/>
            <person name="Peeters S.H."/>
            <person name="Heuer A."/>
            <person name="Rast P."/>
            <person name="Oberbeckmann S."/>
            <person name="Bunk B."/>
            <person name="Jeske O."/>
            <person name="Meyerdierks A."/>
            <person name="Storesund J.E."/>
            <person name="Kallscheuer N."/>
            <person name="Luecker S."/>
            <person name="Lage O.M."/>
            <person name="Pohl T."/>
            <person name="Merkel B.J."/>
            <person name="Hornburger P."/>
            <person name="Mueller R.-W."/>
            <person name="Bruemmer F."/>
            <person name="Labrenz M."/>
            <person name="Spormann A.M."/>
            <person name="Op Den Camp H."/>
            <person name="Overmann J."/>
            <person name="Amann R."/>
            <person name="Jetten M.S.M."/>
            <person name="Mascher T."/>
            <person name="Medema M.H."/>
            <person name="Devos D.P."/>
            <person name="Kaster A.-K."/>
            <person name="Ovreas L."/>
            <person name="Rohde M."/>
            <person name="Galperin M.Y."/>
            <person name="Jogler C."/>
        </authorList>
    </citation>
    <scope>NUCLEOTIDE SEQUENCE [LARGE SCALE GENOMIC DNA]</scope>
    <source>
        <strain evidence="9 10">Pla123a</strain>
    </source>
</reference>
<organism evidence="9 10">
    <name type="scientific">Posidoniimonas polymericola</name>
    <dbReference type="NCBI Taxonomy" id="2528002"/>
    <lineage>
        <taxon>Bacteria</taxon>
        <taxon>Pseudomonadati</taxon>
        <taxon>Planctomycetota</taxon>
        <taxon>Planctomycetia</taxon>
        <taxon>Pirellulales</taxon>
        <taxon>Lacipirellulaceae</taxon>
        <taxon>Posidoniimonas</taxon>
    </lineage>
</organism>
<keyword evidence="7 9" id="KW-0808">Transferase</keyword>
<feature type="binding site" evidence="6">
    <location>
        <position position="95"/>
    </location>
    <ligand>
        <name>L-glutamate</name>
        <dbReference type="ChEBI" id="CHEBI:29985"/>
    </ligand>
</feature>
<dbReference type="SUPFAM" id="SSF56235">
    <property type="entry name" value="N-terminal nucleophile aminohydrolases (Ntn hydrolases)"/>
    <property type="match status" value="1"/>
</dbReference>
<dbReference type="InterPro" id="IPR029055">
    <property type="entry name" value="Ntn_hydrolases_N"/>
</dbReference>
<dbReference type="InterPro" id="IPR043138">
    <property type="entry name" value="GGT_lsub"/>
</dbReference>
<evidence type="ECO:0000256" key="4">
    <source>
        <dbReference type="ARBA" id="ARBA00047417"/>
    </source>
</evidence>
<comment type="catalytic activity">
    <reaction evidence="2 7">
        <text>glutathione + H2O = L-cysteinylglycine + L-glutamate</text>
        <dbReference type="Rhea" id="RHEA:28807"/>
        <dbReference type="ChEBI" id="CHEBI:15377"/>
        <dbReference type="ChEBI" id="CHEBI:29985"/>
        <dbReference type="ChEBI" id="CHEBI:57925"/>
        <dbReference type="ChEBI" id="CHEBI:61694"/>
        <dbReference type="EC" id="3.4.19.13"/>
    </reaction>
</comment>
<dbReference type="EC" id="2.3.2.2" evidence="7"/>
<accession>A0A5C5YUH0</accession>
<feature type="binding site" evidence="6">
    <location>
        <position position="415"/>
    </location>
    <ligand>
        <name>L-glutamate</name>
        <dbReference type="ChEBI" id="CHEBI:29985"/>
    </ligand>
</feature>
<name>A0A5C5YUH0_9BACT</name>
<evidence type="ECO:0000256" key="2">
    <source>
        <dbReference type="ARBA" id="ARBA00001089"/>
    </source>
</evidence>
<dbReference type="Pfam" id="PF01019">
    <property type="entry name" value="G_glu_transpept"/>
    <property type="match status" value="1"/>
</dbReference>
<comment type="subunit">
    <text evidence="7">This enzyme consists of two polypeptide chains, which are synthesized in precursor form from a single polypeptide.</text>
</comment>
<evidence type="ECO:0000313" key="9">
    <source>
        <dbReference type="EMBL" id="TWT78426.1"/>
    </source>
</evidence>
<dbReference type="PRINTS" id="PR01210">
    <property type="entry name" value="GGTRANSPTASE"/>
</dbReference>
<keyword evidence="7" id="KW-0317">Glutathione biosynthesis</keyword>
<feature type="binding site" evidence="6">
    <location>
        <begin position="391"/>
        <end position="393"/>
    </location>
    <ligand>
        <name>L-glutamate</name>
        <dbReference type="ChEBI" id="CHEBI:29985"/>
    </ligand>
</feature>
<dbReference type="AlphaFoldDB" id="A0A5C5YUH0"/>
<dbReference type="Gene3D" id="1.10.246.130">
    <property type="match status" value="1"/>
</dbReference>
<comment type="catalytic activity">
    <reaction evidence="1 7">
        <text>an S-substituted glutathione + H2O = an S-substituted L-cysteinylglycine + L-glutamate</text>
        <dbReference type="Rhea" id="RHEA:59468"/>
        <dbReference type="ChEBI" id="CHEBI:15377"/>
        <dbReference type="ChEBI" id="CHEBI:29985"/>
        <dbReference type="ChEBI" id="CHEBI:90779"/>
        <dbReference type="ChEBI" id="CHEBI:143103"/>
        <dbReference type="EC" id="3.4.19.13"/>
    </reaction>
</comment>
<dbReference type="Proteomes" id="UP000318478">
    <property type="component" value="Unassembled WGS sequence"/>
</dbReference>
<dbReference type="RefSeq" id="WP_197527721.1">
    <property type="nucleotide sequence ID" value="NZ_SJPO01000002.1"/>
</dbReference>
<dbReference type="PANTHER" id="PTHR43199">
    <property type="entry name" value="GLUTATHIONE HYDROLASE"/>
    <property type="match status" value="1"/>
</dbReference>
<feature type="chain" id="PRO_5023074010" description="Glutathione hydrolase proenzyme" evidence="8">
    <location>
        <begin position="24"/>
        <end position="576"/>
    </location>
</feature>
<evidence type="ECO:0000256" key="6">
    <source>
        <dbReference type="PIRSR" id="PIRSR600101-2"/>
    </source>
</evidence>
<dbReference type="EMBL" id="SJPO01000002">
    <property type="protein sequence ID" value="TWT78426.1"/>
    <property type="molecule type" value="Genomic_DNA"/>
</dbReference>
<feature type="binding site" evidence="6">
    <location>
        <position position="467"/>
    </location>
    <ligand>
        <name>L-glutamate</name>
        <dbReference type="ChEBI" id="CHEBI:29985"/>
    </ligand>
</feature>
<dbReference type="GO" id="GO:0036374">
    <property type="term" value="F:glutathione hydrolase activity"/>
    <property type="evidence" value="ECO:0007669"/>
    <property type="project" value="UniProtKB-UniRule"/>
</dbReference>
<evidence type="ECO:0000313" key="10">
    <source>
        <dbReference type="Proteomes" id="UP000318478"/>
    </source>
</evidence>